<proteinExistence type="predicted"/>
<feature type="region of interest" description="Disordered" evidence="1">
    <location>
        <begin position="19"/>
        <end position="142"/>
    </location>
</feature>
<evidence type="ECO:0000256" key="1">
    <source>
        <dbReference type="SAM" id="MobiDB-lite"/>
    </source>
</evidence>
<accession>A0AAF0XND8</accession>
<feature type="compositionally biased region" description="Basic and acidic residues" evidence="1">
    <location>
        <begin position="51"/>
        <end position="84"/>
    </location>
</feature>
<evidence type="ECO:0000313" key="3">
    <source>
        <dbReference type="Proteomes" id="UP000077755"/>
    </source>
</evidence>
<name>A0AAF0XND8_DAUCS</name>
<feature type="compositionally biased region" description="Acidic residues" evidence="1">
    <location>
        <begin position="132"/>
        <end position="142"/>
    </location>
</feature>
<evidence type="ECO:0000313" key="2">
    <source>
        <dbReference type="EMBL" id="WOH10227.1"/>
    </source>
</evidence>
<protein>
    <submittedName>
        <fullName evidence="2">Uncharacterized protein</fullName>
    </submittedName>
</protein>
<dbReference type="Proteomes" id="UP000077755">
    <property type="component" value="Chromosome 7"/>
</dbReference>
<dbReference type="EMBL" id="CP093349">
    <property type="protein sequence ID" value="WOH10227.1"/>
    <property type="molecule type" value="Genomic_DNA"/>
</dbReference>
<feature type="compositionally biased region" description="Polar residues" evidence="1">
    <location>
        <begin position="115"/>
        <end position="126"/>
    </location>
</feature>
<gene>
    <name evidence="2" type="ORF">DCAR_0729692</name>
</gene>
<organism evidence="2 3">
    <name type="scientific">Daucus carota subsp. sativus</name>
    <name type="common">Carrot</name>
    <dbReference type="NCBI Taxonomy" id="79200"/>
    <lineage>
        <taxon>Eukaryota</taxon>
        <taxon>Viridiplantae</taxon>
        <taxon>Streptophyta</taxon>
        <taxon>Embryophyta</taxon>
        <taxon>Tracheophyta</taxon>
        <taxon>Spermatophyta</taxon>
        <taxon>Magnoliopsida</taxon>
        <taxon>eudicotyledons</taxon>
        <taxon>Gunneridae</taxon>
        <taxon>Pentapetalae</taxon>
        <taxon>asterids</taxon>
        <taxon>campanulids</taxon>
        <taxon>Apiales</taxon>
        <taxon>Apiaceae</taxon>
        <taxon>Apioideae</taxon>
        <taxon>Scandiceae</taxon>
        <taxon>Daucinae</taxon>
        <taxon>Daucus</taxon>
        <taxon>Daucus sect. Daucus</taxon>
    </lineage>
</organism>
<keyword evidence="3" id="KW-1185">Reference proteome</keyword>
<feature type="compositionally biased region" description="Polar residues" evidence="1">
    <location>
        <begin position="28"/>
        <end position="37"/>
    </location>
</feature>
<reference evidence="2" key="1">
    <citation type="journal article" date="2016" name="Nat. Genet.">
        <title>A high-quality carrot genome assembly provides new insights into carotenoid accumulation and asterid genome evolution.</title>
        <authorList>
            <person name="Iorizzo M."/>
            <person name="Ellison S."/>
            <person name="Senalik D."/>
            <person name="Zeng P."/>
            <person name="Satapoomin P."/>
            <person name="Huang J."/>
            <person name="Bowman M."/>
            <person name="Iovene M."/>
            <person name="Sanseverino W."/>
            <person name="Cavagnaro P."/>
            <person name="Yildiz M."/>
            <person name="Macko-Podgorni A."/>
            <person name="Moranska E."/>
            <person name="Grzebelus E."/>
            <person name="Grzebelus D."/>
            <person name="Ashrafi H."/>
            <person name="Zheng Z."/>
            <person name="Cheng S."/>
            <person name="Spooner D."/>
            <person name="Van Deynze A."/>
            <person name="Simon P."/>
        </authorList>
    </citation>
    <scope>NUCLEOTIDE SEQUENCE</scope>
    <source>
        <tissue evidence="2">Leaf</tissue>
    </source>
</reference>
<reference evidence="2" key="2">
    <citation type="submission" date="2022-03" db="EMBL/GenBank/DDBJ databases">
        <title>Draft title - Genomic analysis of global carrot germplasm unveils the trajectory of domestication and the origin of high carotenoid orange carrot.</title>
        <authorList>
            <person name="Iorizzo M."/>
            <person name="Ellison S."/>
            <person name="Senalik D."/>
            <person name="Macko-Podgorni A."/>
            <person name="Grzebelus D."/>
            <person name="Bostan H."/>
            <person name="Rolling W."/>
            <person name="Curaba J."/>
            <person name="Simon P."/>
        </authorList>
    </citation>
    <scope>NUCLEOTIDE SEQUENCE</scope>
    <source>
        <tissue evidence="2">Leaf</tissue>
    </source>
</reference>
<dbReference type="AlphaFoldDB" id="A0AAF0XND8"/>
<sequence length="142" mass="15399">MFAAKKQNRRVFVTTYQLQQQQKKKAIQTRSSLQAVTRKSPRLNKVQATPDRLESEKAVAAKRKLDLPDHSREEEKMGENKLKASEAAAKASEAAKKASAAAKTSSAPKDSTTANASGAGSVNAEENISPEIEQDEEDEEAG</sequence>
<feature type="compositionally biased region" description="Low complexity" evidence="1">
    <location>
        <begin position="85"/>
        <end position="114"/>
    </location>
</feature>